<reference evidence="1 2" key="1">
    <citation type="submission" date="2020-06" db="EMBL/GenBank/DDBJ databases">
        <title>Genome sequence of 2 isolates from Red Sea Mangroves.</title>
        <authorList>
            <person name="Sefrji F."/>
            <person name="Michoud G."/>
            <person name="Merlino G."/>
            <person name="Daffonchio D."/>
        </authorList>
    </citation>
    <scope>NUCLEOTIDE SEQUENCE [LARGE SCALE GENOMIC DNA]</scope>
    <source>
        <strain evidence="1 2">R1DC25</strain>
    </source>
</reference>
<dbReference type="InterPro" id="IPR050772">
    <property type="entry name" value="Hydratase-Decarb/MhpD_sf"/>
</dbReference>
<evidence type="ECO:0000313" key="1">
    <source>
        <dbReference type="EMBL" id="QPC44114.1"/>
    </source>
</evidence>
<protein>
    <submittedName>
        <fullName evidence="1">2-keto-4-pentenoate hydratase</fullName>
    </submittedName>
</protein>
<dbReference type="SUPFAM" id="SSF56529">
    <property type="entry name" value="FAH"/>
    <property type="match status" value="1"/>
</dbReference>
<dbReference type="Gene3D" id="3.90.850.10">
    <property type="entry name" value="Fumarylacetoacetase-like, C-terminal domain"/>
    <property type="match status" value="1"/>
</dbReference>
<proteinExistence type="predicted"/>
<dbReference type="InterPro" id="IPR036663">
    <property type="entry name" value="Fumarylacetoacetase_C_sf"/>
</dbReference>
<dbReference type="EMBL" id="CP058214">
    <property type="protein sequence ID" value="QPC44114.1"/>
    <property type="molecule type" value="Genomic_DNA"/>
</dbReference>
<dbReference type="PANTHER" id="PTHR30143">
    <property type="entry name" value="ACID HYDRATASE"/>
    <property type="match status" value="1"/>
</dbReference>
<accession>A0A7S8HD46</accession>
<evidence type="ECO:0000313" key="2">
    <source>
        <dbReference type="Proteomes" id="UP000593594"/>
    </source>
</evidence>
<dbReference type="Proteomes" id="UP000593594">
    <property type="component" value="Chromosome"/>
</dbReference>
<dbReference type="AlphaFoldDB" id="A0A7S8HD46"/>
<dbReference type="RefSeq" id="WP_213161479.1">
    <property type="nucleotide sequence ID" value="NZ_CP058214.1"/>
</dbReference>
<name>A0A7S8HD46_9HYPH</name>
<keyword evidence="2" id="KW-1185">Reference proteome</keyword>
<dbReference type="GO" id="GO:0008684">
    <property type="term" value="F:2-oxopent-4-enoate hydratase activity"/>
    <property type="evidence" value="ECO:0007669"/>
    <property type="project" value="TreeGrafter"/>
</dbReference>
<dbReference type="GO" id="GO:0005737">
    <property type="term" value="C:cytoplasm"/>
    <property type="evidence" value="ECO:0007669"/>
    <property type="project" value="TreeGrafter"/>
</dbReference>
<organism evidence="1 2">
    <name type="scientific">Kaustia mangrovi</name>
    <dbReference type="NCBI Taxonomy" id="2593653"/>
    <lineage>
        <taxon>Bacteria</taxon>
        <taxon>Pseudomonadati</taxon>
        <taxon>Pseudomonadota</taxon>
        <taxon>Alphaproteobacteria</taxon>
        <taxon>Hyphomicrobiales</taxon>
        <taxon>Parvibaculaceae</taxon>
        <taxon>Kaustia</taxon>
    </lineage>
</organism>
<sequence>MTAETTKEERLGRTLAGAAREGRVLSTPELAAAGLVPETIAEGMAAQAASVVAGGWPVAGWKVAVRPEGVAVAAPLVDIVEAEGPEPVAYRSPLLTAVEVEIAVRLRDDMPARSGTAYSREALMDNIASVHMGIEILSFRLDDGNQGPFPLFLADRIGNGGFVLGPAVDPAVIDAVAGESADLAPIVLRCGSETLFSGPAVHPNGDPLSPVLAYANAQIDGLGGLKAGQVVTTGALCGLVSVPPNCTLHADWISSMEMELSG</sequence>
<dbReference type="PANTHER" id="PTHR30143:SF0">
    <property type="entry name" value="2-KETO-4-PENTENOATE HYDRATASE"/>
    <property type="match status" value="1"/>
</dbReference>
<dbReference type="KEGG" id="kmn:HW532_16290"/>
<gene>
    <name evidence="1" type="ORF">HW532_16290</name>
</gene>